<sequence length="177" mass="19157">MIRPREIGYTDELLADGSVHRSYEDGRQEWRRRGPGGVAHWHDDRGGSGTDEPLGRRIVKRTLADGSVTYGRDIGYGRTLWGARGDVLMVNRTSFGGRMGAMLVGLGVTGLAVTAAQLPPLHLTPEEEEELRQQAQASSSSSGGGDDTSYDGTVDDDDWRGGDWGDDDGAWSDDDFG</sequence>
<gene>
    <name evidence="2" type="ORF">VSS16_27570</name>
</gene>
<name>A0ABV5EHX0_9ACTN</name>
<dbReference type="EMBL" id="JAYMRP010000031">
    <property type="protein sequence ID" value="MFB8776455.1"/>
    <property type="molecule type" value="Genomic_DNA"/>
</dbReference>
<evidence type="ECO:0000313" key="3">
    <source>
        <dbReference type="Proteomes" id="UP001585080"/>
    </source>
</evidence>
<reference evidence="2 3" key="1">
    <citation type="submission" date="2024-01" db="EMBL/GenBank/DDBJ databases">
        <title>Genome mining of biosynthetic gene clusters to explore secondary metabolites of Streptomyces sp.</title>
        <authorList>
            <person name="Baig A."/>
            <person name="Ajitkumar Shintre N."/>
            <person name="Kumar H."/>
            <person name="Anbarasu A."/>
            <person name="Ramaiah S."/>
        </authorList>
    </citation>
    <scope>NUCLEOTIDE SEQUENCE [LARGE SCALE GENOMIC DNA]</scope>
    <source>
        <strain evidence="2 3">A57</strain>
    </source>
</reference>
<dbReference type="RefSeq" id="WP_376734998.1">
    <property type="nucleotide sequence ID" value="NZ_JAYMRP010000031.1"/>
</dbReference>
<evidence type="ECO:0000313" key="2">
    <source>
        <dbReference type="EMBL" id="MFB8776455.1"/>
    </source>
</evidence>
<comment type="caution">
    <text evidence="2">The sequence shown here is derived from an EMBL/GenBank/DDBJ whole genome shotgun (WGS) entry which is preliminary data.</text>
</comment>
<feature type="region of interest" description="Disordered" evidence="1">
    <location>
        <begin position="125"/>
        <end position="177"/>
    </location>
</feature>
<evidence type="ECO:0000256" key="1">
    <source>
        <dbReference type="SAM" id="MobiDB-lite"/>
    </source>
</evidence>
<feature type="compositionally biased region" description="Acidic residues" evidence="1">
    <location>
        <begin position="153"/>
        <end position="177"/>
    </location>
</feature>
<keyword evidence="3" id="KW-1185">Reference proteome</keyword>
<proteinExistence type="predicted"/>
<organism evidence="2 3">
    <name type="scientific">Streptomyces broussonetiae</name>
    <dbReference type="NCBI Taxonomy" id="2686304"/>
    <lineage>
        <taxon>Bacteria</taxon>
        <taxon>Bacillati</taxon>
        <taxon>Actinomycetota</taxon>
        <taxon>Actinomycetes</taxon>
        <taxon>Kitasatosporales</taxon>
        <taxon>Streptomycetaceae</taxon>
        <taxon>Streptomyces</taxon>
    </lineage>
</organism>
<dbReference type="Proteomes" id="UP001585080">
    <property type="component" value="Unassembled WGS sequence"/>
</dbReference>
<accession>A0ABV5EHX0</accession>
<protein>
    <submittedName>
        <fullName evidence="2">Uncharacterized protein</fullName>
    </submittedName>
</protein>
<feature type="region of interest" description="Disordered" evidence="1">
    <location>
        <begin position="24"/>
        <end position="54"/>
    </location>
</feature>